<name>A0ABM8Q968_9BACT</name>
<organism evidence="2 3">
    <name type="scientific">Campylobacter majalis</name>
    <dbReference type="NCBI Taxonomy" id="2790656"/>
    <lineage>
        <taxon>Bacteria</taxon>
        <taxon>Pseudomonadati</taxon>
        <taxon>Campylobacterota</taxon>
        <taxon>Epsilonproteobacteria</taxon>
        <taxon>Campylobacterales</taxon>
        <taxon>Campylobacteraceae</taxon>
        <taxon>Campylobacter</taxon>
    </lineage>
</organism>
<dbReference type="EMBL" id="CAJHOF010000017">
    <property type="protein sequence ID" value="CAD7289536.1"/>
    <property type="molecule type" value="Genomic_DNA"/>
</dbReference>
<evidence type="ECO:0000313" key="2">
    <source>
        <dbReference type="EMBL" id="CAD7289536.1"/>
    </source>
</evidence>
<feature type="transmembrane region" description="Helical" evidence="1">
    <location>
        <begin position="6"/>
        <end position="24"/>
    </location>
</feature>
<keyword evidence="1" id="KW-1133">Transmembrane helix</keyword>
<evidence type="ECO:0000256" key="1">
    <source>
        <dbReference type="SAM" id="Phobius"/>
    </source>
</evidence>
<keyword evidence="1" id="KW-0472">Membrane</keyword>
<sequence length="187" mass="21856">MKDKKILIFIVILVVAIISIAFIIKPDDNNNGIVVSQPQDIRELILDTNNTLTDKNGTFIPPKMEINPFVQNTQNLADNKEEAIKNSANVSTQEPKIADMTNYENINQEESIKRIAKRQKPNDMIAFLKEKQNEFSFNAREKSFKFDMKEYLVGDKFLDFFEITDISQNFIRFKDNSYEYNLRFIKE</sequence>
<accession>A0ABM8Q968</accession>
<proteinExistence type="predicted"/>
<comment type="caution">
    <text evidence="2">The sequence shown here is derived from an EMBL/GenBank/DDBJ whole genome shotgun (WGS) entry which is preliminary data.</text>
</comment>
<evidence type="ECO:0000313" key="3">
    <source>
        <dbReference type="Proteomes" id="UP000789803"/>
    </source>
</evidence>
<evidence type="ECO:0008006" key="4">
    <source>
        <dbReference type="Google" id="ProtNLM"/>
    </source>
</evidence>
<protein>
    <recommendedName>
        <fullName evidence="4">Periplasmic protein</fullName>
    </recommendedName>
</protein>
<gene>
    <name evidence="2" type="ORF">LMG7974_01613</name>
</gene>
<reference evidence="2 3" key="1">
    <citation type="submission" date="2020-11" db="EMBL/GenBank/DDBJ databases">
        <authorList>
            <person name="Peeters C."/>
        </authorList>
    </citation>
    <scope>NUCLEOTIDE SEQUENCE [LARGE SCALE GENOMIC DNA]</scope>
    <source>
        <strain evidence="2 3">LMG 7974</strain>
    </source>
</reference>
<dbReference type="RefSeq" id="WP_229933392.1">
    <property type="nucleotide sequence ID" value="NZ_CAJHOF010000017.1"/>
</dbReference>
<dbReference type="Proteomes" id="UP000789803">
    <property type="component" value="Unassembled WGS sequence"/>
</dbReference>
<keyword evidence="3" id="KW-1185">Reference proteome</keyword>
<keyword evidence="1" id="KW-0812">Transmembrane</keyword>